<name>A0A1G5Y1N9_9BACT</name>
<evidence type="ECO:0000313" key="2">
    <source>
        <dbReference type="EMBL" id="SDA76639.1"/>
    </source>
</evidence>
<evidence type="ECO:0000259" key="1">
    <source>
        <dbReference type="Pfam" id="PF18935"/>
    </source>
</evidence>
<dbReference type="STRING" id="279824.SAMN03080617_02193"/>
<sequence>MTHFLFHTGSKNKTPWISLGILLLAFFISVPSFSQNQSEDKVTENQPRGKEDKPVFSTLPKNPRKATLLSAILPGAGQVYNNKAWKVPLIYAGFMTNIYFIGFNNKRYQTFRTALFAFDEGDKSQFPSLNREALVRNVDYWRQNRDMTILLLAAIYALNLIDANVDAHLSGFDISDDISMKIEPNVGTFAASGNSLGLTLKFQFK</sequence>
<accession>A0A1G5Y1N9</accession>
<dbReference type="InterPro" id="IPR043738">
    <property type="entry name" value="DUF5683"/>
</dbReference>
<dbReference type="EMBL" id="FMXE01000013">
    <property type="protein sequence ID" value="SDA76639.1"/>
    <property type="molecule type" value="Genomic_DNA"/>
</dbReference>
<feature type="domain" description="DUF5683" evidence="1">
    <location>
        <begin position="60"/>
        <end position="204"/>
    </location>
</feature>
<dbReference type="RefSeq" id="WP_245693239.1">
    <property type="nucleotide sequence ID" value="NZ_FMXE01000013.1"/>
</dbReference>
<gene>
    <name evidence="2" type="ORF">SAMN03080617_02193</name>
</gene>
<keyword evidence="3" id="KW-1185">Reference proteome</keyword>
<organism evidence="2 3">
    <name type="scientific">Algoriphagus alkaliphilus</name>
    <dbReference type="NCBI Taxonomy" id="279824"/>
    <lineage>
        <taxon>Bacteria</taxon>
        <taxon>Pseudomonadati</taxon>
        <taxon>Bacteroidota</taxon>
        <taxon>Cytophagia</taxon>
        <taxon>Cytophagales</taxon>
        <taxon>Cyclobacteriaceae</taxon>
        <taxon>Algoriphagus</taxon>
    </lineage>
</organism>
<protein>
    <recommendedName>
        <fullName evidence="1">DUF5683 domain-containing protein</fullName>
    </recommendedName>
</protein>
<evidence type="ECO:0000313" key="3">
    <source>
        <dbReference type="Proteomes" id="UP000198756"/>
    </source>
</evidence>
<proteinExistence type="predicted"/>
<reference evidence="3" key="1">
    <citation type="submission" date="2016-10" db="EMBL/GenBank/DDBJ databases">
        <authorList>
            <person name="Varghese N."/>
            <person name="Submissions S."/>
        </authorList>
    </citation>
    <scope>NUCLEOTIDE SEQUENCE [LARGE SCALE GENOMIC DNA]</scope>
    <source>
        <strain evidence="3">DSM 22703</strain>
    </source>
</reference>
<dbReference type="Pfam" id="PF18935">
    <property type="entry name" value="DUF5683"/>
    <property type="match status" value="1"/>
</dbReference>
<dbReference type="Proteomes" id="UP000198756">
    <property type="component" value="Unassembled WGS sequence"/>
</dbReference>
<dbReference type="AlphaFoldDB" id="A0A1G5Y1N9"/>